<feature type="region of interest" description="Disordered" evidence="8">
    <location>
        <begin position="275"/>
        <end position="301"/>
    </location>
</feature>
<dbReference type="InterPro" id="IPR015943">
    <property type="entry name" value="WD40/YVTN_repeat-like_dom_sf"/>
</dbReference>
<comment type="similarity">
    <text evidence="1">Belongs to the peptidase M20A family.</text>
</comment>
<dbReference type="InterPro" id="IPR020472">
    <property type="entry name" value="WD40_PAC1"/>
</dbReference>
<keyword evidence="2 7" id="KW-0853">WD repeat</keyword>
<name>A0AAV5GVH8_9BASI</name>
<dbReference type="SMART" id="SM00320">
    <property type="entry name" value="WD40"/>
    <property type="match status" value="4"/>
</dbReference>
<accession>A0AAV5GVH8</accession>
<feature type="compositionally biased region" description="Polar residues" evidence="8">
    <location>
        <begin position="288"/>
        <end position="301"/>
    </location>
</feature>
<dbReference type="Pfam" id="PF01546">
    <property type="entry name" value="Peptidase_M20"/>
    <property type="match status" value="1"/>
</dbReference>
<reference evidence="10 11" key="1">
    <citation type="submission" date="2021-12" db="EMBL/GenBank/DDBJ databases">
        <title>High titer production of polyol ester of fatty acids by Rhodotorula paludigena BS15 towards product separation-free biomass refinery.</title>
        <authorList>
            <person name="Mano J."/>
            <person name="Ono H."/>
            <person name="Tanaka T."/>
            <person name="Naito K."/>
            <person name="Sushida H."/>
            <person name="Ike M."/>
            <person name="Tokuyasu K."/>
            <person name="Kitaoka M."/>
        </authorList>
    </citation>
    <scope>NUCLEOTIDE SEQUENCE [LARGE SCALE GENOMIC DNA]</scope>
    <source>
        <strain evidence="10 11">BS15</strain>
    </source>
</reference>
<dbReference type="InterPro" id="IPR001680">
    <property type="entry name" value="WD40_rpt"/>
</dbReference>
<keyword evidence="3" id="KW-0645">Protease</keyword>
<dbReference type="InterPro" id="IPR011650">
    <property type="entry name" value="Peptidase_M20_dimer"/>
</dbReference>
<dbReference type="PRINTS" id="PR00320">
    <property type="entry name" value="GPROTEINBRPT"/>
</dbReference>
<feature type="region of interest" description="Disordered" evidence="8">
    <location>
        <begin position="352"/>
        <end position="377"/>
    </location>
</feature>
<dbReference type="GO" id="GO:0008233">
    <property type="term" value="F:peptidase activity"/>
    <property type="evidence" value="ECO:0007669"/>
    <property type="project" value="UniProtKB-KW"/>
</dbReference>
<evidence type="ECO:0000313" key="10">
    <source>
        <dbReference type="EMBL" id="GJN94288.1"/>
    </source>
</evidence>
<evidence type="ECO:0000313" key="11">
    <source>
        <dbReference type="Proteomes" id="UP001342314"/>
    </source>
</evidence>
<dbReference type="Pfam" id="PF07687">
    <property type="entry name" value="M20_dimer"/>
    <property type="match status" value="1"/>
</dbReference>
<dbReference type="GO" id="GO:0006508">
    <property type="term" value="P:proteolysis"/>
    <property type="evidence" value="ECO:0007669"/>
    <property type="project" value="UniProtKB-KW"/>
</dbReference>
<dbReference type="GO" id="GO:0006751">
    <property type="term" value="P:glutathione catabolic process"/>
    <property type="evidence" value="ECO:0007669"/>
    <property type="project" value="InterPro"/>
</dbReference>
<organism evidence="10 11">
    <name type="scientific">Rhodotorula paludigena</name>
    <dbReference type="NCBI Taxonomy" id="86838"/>
    <lineage>
        <taxon>Eukaryota</taxon>
        <taxon>Fungi</taxon>
        <taxon>Dikarya</taxon>
        <taxon>Basidiomycota</taxon>
        <taxon>Pucciniomycotina</taxon>
        <taxon>Microbotryomycetes</taxon>
        <taxon>Sporidiobolales</taxon>
        <taxon>Sporidiobolaceae</taxon>
        <taxon>Rhodotorula</taxon>
    </lineage>
</organism>
<sequence length="936" mass="100219">MSAPEASAEHVQRTANLPAAVPVPAAPADHVEAAPPQLDFSPRTQGAWGTPGWSALSASRPLDFHPAISKLPTPPTALASGGGREGGAAHSPAALPMDGQRAPAAADVRLPTLLSTLSASDDESILCIAVEEQHSSEGCPRDQRAMDYKGRGAAGDALMHGGRVYGGSQGGSIHLVPARDWLISASSDGTVRVWHTPTLSLLYLLHPPHDNIGDILSLAWIPTDLLEEDDHAGHRRGTGLNLAGGSGTKGSTGRLYAGCQDTSIQWIDLPPAHVHSTQPPGSPLLAASHTSTSGYFSTGSPHSPPIFKAPNKFFDSVSQADKNRARVVGASAGGIGGLHSASTGSLITLGARASTSYPGTPDEGKGAASSSRDSPKLEGGEAIELQFQAECIVPFAHFGYVHDILTLSVLSSSLYSGSANGTLQRWDLRTFKLVHEWEAKCSIVLSSETRKKGSGDDGKGWLLTGGNDASLKVWDVEDDSDSSPIEPADRGFQGKSLSTSELFHTLAKFISIKTIADEAHREDCRQGALYLKRVLRELGADTVLLPGAADKNPIVLATFRANASPKPNRFEAPRRKRVLHYGHYDVVPASAPELWSHDPFTMTGQDGWLYGRGVSDNKGPVLAVAAAAAELRRKQEMEIDLVMVIEGEEETGSAGFQQAIRQNRDLIGDIDVILVSNSYWLGEDVPCLTFGLRGVIHARVKVESSNPDLHSGLWGGVTSEPLNDLIRVLASLTDADGRVRIPGFLDDVRKLEASEQRLYDRLVERTDGIDRCKKTAPHDTAMDPMKSLINRWRQPALSVHKVEVPGGAQKSLIPNSAFASVSLRIVPDQSLEDIVEKLKAHLRKSFAVLRTSNSISIEINHVADWWGIEPLFIREGGSIPSLPFLEAEFGAEAVHFPMGTSSDSAHLPDERIRVLNLENGKAIVGKWFTQIASLAQ</sequence>
<dbReference type="Gene3D" id="3.40.630.10">
    <property type="entry name" value="Zn peptidases"/>
    <property type="match status" value="1"/>
</dbReference>
<dbReference type="InterPro" id="IPR051458">
    <property type="entry name" value="Cyt/Met_Dipeptidase"/>
</dbReference>
<dbReference type="AlphaFoldDB" id="A0AAV5GVH8"/>
<gene>
    <name evidence="10" type="ORF">Rhopal_007362-T1</name>
</gene>
<dbReference type="SUPFAM" id="SSF53187">
    <property type="entry name" value="Zn-dependent exopeptidases"/>
    <property type="match status" value="1"/>
</dbReference>
<feature type="region of interest" description="Disordered" evidence="8">
    <location>
        <begin position="1"/>
        <end position="47"/>
    </location>
</feature>
<evidence type="ECO:0000259" key="9">
    <source>
        <dbReference type="Pfam" id="PF07687"/>
    </source>
</evidence>
<dbReference type="Gene3D" id="2.130.10.10">
    <property type="entry name" value="YVTN repeat-like/Quinoprotein amine dehydrogenase"/>
    <property type="match status" value="2"/>
</dbReference>
<evidence type="ECO:0000256" key="2">
    <source>
        <dbReference type="ARBA" id="ARBA00022574"/>
    </source>
</evidence>
<evidence type="ECO:0000256" key="5">
    <source>
        <dbReference type="ARBA" id="ARBA00022737"/>
    </source>
</evidence>
<keyword evidence="5" id="KW-0677">Repeat</keyword>
<keyword evidence="11" id="KW-1185">Reference proteome</keyword>
<dbReference type="InterPro" id="IPR017149">
    <property type="entry name" value="GSH_degradosome_Dug2"/>
</dbReference>
<dbReference type="Proteomes" id="UP001342314">
    <property type="component" value="Unassembled WGS sequence"/>
</dbReference>
<evidence type="ECO:0000256" key="8">
    <source>
        <dbReference type="SAM" id="MobiDB-lite"/>
    </source>
</evidence>
<evidence type="ECO:0000256" key="4">
    <source>
        <dbReference type="ARBA" id="ARBA00022723"/>
    </source>
</evidence>
<evidence type="ECO:0000256" key="7">
    <source>
        <dbReference type="PROSITE-ProRule" id="PRU00221"/>
    </source>
</evidence>
<keyword evidence="6" id="KW-0378">Hydrolase</keyword>
<proteinExistence type="inferred from homology"/>
<protein>
    <recommendedName>
        <fullName evidence="9">Peptidase M20 dimerisation domain-containing protein</fullName>
    </recommendedName>
</protein>
<dbReference type="PANTHER" id="PTHR43270:SF8">
    <property type="entry name" value="DI- AND TRIPEPTIDASE DUG2-RELATED"/>
    <property type="match status" value="1"/>
</dbReference>
<dbReference type="GO" id="GO:0046872">
    <property type="term" value="F:metal ion binding"/>
    <property type="evidence" value="ECO:0007669"/>
    <property type="project" value="UniProtKB-KW"/>
</dbReference>
<evidence type="ECO:0000256" key="6">
    <source>
        <dbReference type="ARBA" id="ARBA00022801"/>
    </source>
</evidence>
<dbReference type="PROSITE" id="PS50082">
    <property type="entry name" value="WD_REPEATS_2"/>
    <property type="match status" value="2"/>
</dbReference>
<dbReference type="Gene3D" id="3.30.70.360">
    <property type="match status" value="1"/>
</dbReference>
<dbReference type="InterPro" id="IPR002933">
    <property type="entry name" value="Peptidase_M20"/>
</dbReference>
<keyword evidence="4" id="KW-0479">Metal-binding</keyword>
<feature type="compositionally biased region" description="Low complexity" evidence="8">
    <location>
        <begin position="18"/>
        <end position="36"/>
    </location>
</feature>
<feature type="domain" description="Peptidase M20 dimerisation" evidence="9">
    <location>
        <begin position="691"/>
        <end position="844"/>
    </location>
</feature>
<feature type="repeat" description="WD" evidence="7">
    <location>
        <begin position="182"/>
        <end position="204"/>
    </location>
</feature>
<dbReference type="PIRSF" id="PIRSF037237">
    <property type="entry name" value="Peptidase_WD_repeats_DUG2"/>
    <property type="match status" value="1"/>
</dbReference>
<dbReference type="SUPFAM" id="SSF50978">
    <property type="entry name" value="WD40 repeat-like"/>
    <property type="match status" value="1"/>
</dbReference>
<evidence type="ECO:0000256" key="3">
    <source>
        <dbReference type="ARBA" id="ARBA00022670"/>
    </source>
</evidence>
<feature type="region of interest" description="Disordered" evidence="8">
    <location>
        <begin position="71"/>
        <end position="91"/>
    </location>
</feature>
<evidence type="ECO:0000256" key="1">
    <source>
        <dbReference type="ARBA" id="ARBA00006247"/>
    </source>
</evidence>
<dbReference type="PANTHER" id="PTHR43270">
    <property type="entry name" value="BETA-ALA-HIS DIPEPTIDASE"/>
    <property type="match status" value="1"/>
</dbReference>
<dbReference type="InterPro" id="IPR036322">
    <property type="entry name" value="WD40_repeat_dom_sf"/>
</dbReference>
<dbReference type="EMBL" id="BQKY01000017">
    <property type="protein sequence ID" value="GJN94288.1"/>
    <property type="molecule type" value="Genomic_DNA"/>
</dbReference>
<comment type="caution">
    <text evidence="10">The sequence shown here is derived from an EMBL/GenBank/DDBJ whole genome shotgun (WGS) entry which is preliminary data.</text>
</comment>
<feature type="repeat" description="WD" evidence="7">
    <location>
        <begin position="462"/>
        <end position="484"/>
    </location>
</feature>